<organism evidence="1 2">
    <name type="scientific">Cryptolaemus montrouzieri</name>
    <dbReference type="NCBI Taxonomy" id="559131"/>
    <lineage>
        <taxon>Eukaryota</taxon>
        <taxon>Metazoa</taxon>
        <taxon>Ecdysozoa</taxon>
        <taxon>Arthropoda</taxon>
        <taxon>Hexapoda</taxon>
        <taxon>Insecta</taxon>
        <taxon>Pterygota</taxon>
        <taxon>Neoptera</taxon>
        <taxon>Endopterygota</taxon>
        <taxon>Coleoptera</taxon>
        <taxon>Polyphaga</taxon>
        <taxon>Cucujiformia</taxon>
        <taxon>Coccinelloidea</taxon>
        <taxon>Coccinellidae</taxon>
        <taxon>Scymninae</taxon>
        <taxon>Scymnini</taxon>
        <taxon>Cryptolaemus</taxon>
    </lineage>
</organism>
<keyword evidence="2" id="KW-1185">Reference proteome</keyword>
<comment type="caution">
    <text evidence="1">The sequence shown here is derived from an EMBL/GenBank/DDBJ whole genome shotgun (WGS) entry which is preliminary data.</text>
</comment>
<proteinExistence type="predicted"/>
<dbReference type="EMBL" id="JABFTP020000147">
    <property type="protein sequence ID" value="KAL3283685.1"/>
    <property type="molecule type" value="Genomic_DNA"/>
</dbReference>
<evidence type="ECO:0000313" key="1">
    <source>
        <dbReference type="EMBL" id="KAL3283685.1"/>
    </source>
</evidence>
<accession>A0ABD2NZJ0</accession>
<dbReference type="AlphaFoldDB" id="A0ABD2NZJ0"/>
<protein>
    <submittedName>
        <fullName evidence="1">Uncharacterized protein</fullName>
    </submittedName>
</protein>
<reference evidence="1 2" key="1">
    <citation type="journal article" date="2021" name="BMC Biol.">
        <title>Horizontally acquired antibacterial genes associated with adaptive radiation of ladybird beetles.</title>
        <authorList>
            <person name="Li H.S."/>
            <person name="Tang X.F."/>
            <person name="Huang Y.H."/>
            <person name="Xu Z.Y."/>
            <person name="Chen M.L."/>
            <person name="Du X.Y."/>
            <person name="Qiu B.Y."/>
            <person name="Chen P.T."/>
            <person name="Zhang W."/>
            <person name="Slipinski A."/>
            <person name="Escalona H.E."/>
            <person name="Waterhouse R.M."/>
            <person name="Zwick A."/>
            <person name="Pang H."/>
        </authorList>
    </citation>
    <scope>NUCLEOTIDE SEQUENCE [LARGE SCALE GENOMIC DNA]</scope>
    <source>
        <strain evidence="1">SYSU2018</strain>
    </source>
</reference>
<sequence length="102" mass="12008">MENLDSKHDIFNMKKNFRGVAGLFKKQSPPMLTDETNNIILNGAEKHRIWENYITDLFRDDRPEIDMETMSEGPEIIKLEVMHALELGKKKQLDQTTFQRRS</sequence>
<dbReference type="Proteomes" id="UP001516400">
    <property type="component" value="Unassembled WGS sequence"/>
</dbReference>
<evidence type="ECO:0000313" key="2">
    <source>
        <dbReference type="Proteomes" id="UP001516400"/>
    </source>
</evidence>
<gene>
    <name evidence="1" type="ORF">HHI36_023958</name>
</gene>
<name>A0ABD2NZJ0_9CUCU</name>